<protein>
    <submittedName>
        <fullName evidence="3">Uncharacterized protein</fullName>
    </submittedName>
</protein>
<accession>A0A1F5KA39</accession>
<gene>
    <name evidence="3" type="ORF">A3F00_05255</name>
</gene>
<name>A0A1F5KA39_9BACT</name>
<comment type="caution">
    <text evidence="3">The sequence shown here is derived from an EMBL/GenBank/DDBJ whole genome shotgun (WGS) entry which is preliminary data.</text>
</comment>
<sequence>MSILSRNITIVIIILILVVLAGYLVWIRSKLAPVATPQVQITPTIIPTLTLAPLPTASPSATPTLTKGQKQASPTAKPK</sequence>
<feature type="region of interest" description="Disordered" evidence="1">
    <location>
        <begin position="57"/>
        <end position="79"/>
    </location>
</feature>
<dbReference type="AlphaFoldDB" id="A0A1F5KA39"/>
<keyword evidence="2" id="KW-0812">Transmembrane</keyword>
<evidence type="ECO:0000313" key="3">
    <source>
        <dbReference type="EMBL" id="OGE37786.1"/>
    </source>
</evidence>
<dbReference type="Proteomes" id="UP000176527">
    <property type="component" value="Unassembled WGS sequence"/>
</dbReference>
<evidence type="ECO:0000256" key="2">
    <source>
        <dbReference type="SAM" id="Phobius"/>
    </source>
</evidence>
<evidence type="ECO:0000313" key="4">
    <source>
        <dbReference type="Proteomes" id="UP000176527"/>
    </source>
</evidence>
<feature type="transmembrane region" description="Helical" evidence="2">
    <location>
        <begin position="7"/>
        <end position="26"/>
    </location>
</feature>
<keyword evidence="2" id="KW-1133">Transmembrane helix</keyword>
<reference evidence="3 4" key="1">
    <citation type="journal article" date="2016" name="Nat. Commun.">
        <title>Thousands of microbial genomes shed light on interconnected biogeochemical processes in an aquifer system.</title>
        <authorList>
            <person name="Anantharaman K."/>
            <person name="Brown C.T."/>
            <person name="Hug L.A."/>
            <person name="Sharon I."/>
            <person name="Castelle C.J."/>
            <person name="Probst A.J."/>
            <person name="Thomas B.C."/>
            <person name="Singh A."/>
            <person name="Wilkins M.J."/>
            <person name="Karaoz U."/>
            <person name="Brodie E.L."/>
            <person name="Williams K.H."/>
            <person name="Hubbard S.S."/>
            <person name="Banfield J.F."/>
        </authorList>
    </citation>
    <scope>NUCLEOTIDE SEQUENCE [LARGE SCALE GENOMIC DNA]</scope>
</reference>
<proteinExistence type="predicted"/>
<keyword evidence="2" id="KW-0472">Membrane</keyword>
<organism evidence="3 4">
    <name type="scientific">Candidatus Daviesbacteria bacterium RIFCSPHIGHO2_12_FULL_37_11</name>
    <dbReference type="NCBI Taxonomy" id="1797777"/>
    <lineage>
        <taxon>Bacteria</taxon>
        <taxon>Candidatus Daviesiibacteriota</taxon>
    </lineage>
</organism>
<evidence type="ECO:0000256" key="1">
    <source>
        <dbReference type="SAM" id="MobiDB-lite"/>
    </source>
</evidence>
<dbReference type="EMBL" id="MFDE01000037">
    <property type="protein sequence ID" value="OGE37786.1"/>
    <property type="molecule type" value="Genomic_DNA"/>
</dbReference>
<feature type="compositionally biased region" description="Polar residues" evidence="1">
    <location>
        <begin position="67"/>
        <end position="79"/>
    </location>
</feature>
<feature type="compositionally biased region" description="Low complexity" evidence="1">
    <location>
        <begin position="57"/>
        <end position="66"/>
    </location>
</feature>